<dbReference type="GO" id="GO:0005506">
    <property type="term" value="F:iron ion binding"/>
    <property type="evidence" value="ECO:0007669"/>
    <property type="project" value="InterPro"/>
</dbReference>
<evidence type="ECO:0000256" key="14">
    <source>
        <dbReference type="SAM" id="Phobius"/>
    </source>
</evidence>
<dbReference type="SUPFAM" id="SSF48264">
    <property type="entry name" value="Cytochrome P450"/>
    <property type="match status" value="1"/>
</dbReference>
<reference evidence="16" key="1">
    <citation type="journal article" date="2016" name="Genome Announc.">
        <title>Draft genome sequence of Aspergillus niger strain An76.</title>
        <authorList>
            <person name="Gong W."/>
            <person name="Cheng Z."/>
            <person name="Zhang H."/>
            <person name="Liu L."/>
            <person name="Gao P."/>
            <person name="Wang L."/>
        </authorList>
    </citation>
    <scope>NUCLEOTIDE SEQUENCE [LARGE SCALE GENOMIC DNA]</scope>
    <source>
        <strain evidence="16">An76</strain>
    </source>
</reference>
<dbReference type="VEuPathDB" id="FungiDB:An09g02000"/>
<evidence type="ECO:0000256" key="13">
    <source>
        <dbReference type="RuleBase" id="RU000461"/>
    </source>
</evidence>
<evidence type="ECO:0000256" key="9">
    <source>
        <dbReference type="ARBA" id="ARBA00023004"/>
    </source>
</evidence>
<dbReference type="InterPro" id="IPR002401">
    <property type="entry name" value="Cyt_P450_E_grp-I"/>
</dbReference>
<dbReference type="PRINTS" id="PR00385">
    <property type="entry name" value="P450"/>
</dbReference>
<dbReference type="InterPro" id="IPR036396">
    <property type="entry name" value="Cyt_P450_sf"/>
</dbReference>
<evidence type="ECO:0000256" key="7">
    <source>
        <dbReference type="ARBA" id="ARBA00022989"/>
    </source>
</evidence>
<evidence type="ECO:0000256" key="8">
    <source>
        <dbReference type="ARBA" id="ARBA00023002"/>
    </source>
</evidence>
<dbReference type="InterPro" id="IPR017972">
    <property type="entry name" value="Cyt_P450_CS"/>
</dbReference>
<evidence type="ECO:0000256" key="4">
    <source>
        <dbReference type="ARBA" id="ARBA00022617"/>
    </source>
</evidence>
<dbReference type="InterPro" id="IPR001128">
    <property type="entry name" value="Cyt_P450"/>
</dbReference>
<gene>
    <name evidence="15" type="ORF">ABL_08547</name>
</gene>
<dbReference type="GO" id="GO:0016020">
    <property type="term" value="C:membrane"/>
    <property type="evidence" value="ECO:0007669"/>
    <property type="project" value="UniProtKB-SubCell"/>
</dbReference>
<dbReference type="PANTHER" id="PTHR24305:SF237">
    <property type="entry name" value="CYTOCHROME P450 MONOOXYGENASE ATNE-RELATED"/>
    <property type="match status" value="1"/>
</dbReference>
<comment type="cofactor">
    <cofactor evidence="1 12">
        <name>heme</name>
        <dbReference type="ChEBI" id="CHEBI:30413"/>
    </cofactor>
</comment>
<evidence type="ECO:0000256" key="11">
    <source>
        <dbReference type="ARBA" id="ARBA00023136"/>
    </source>
</evidence>
<evidence type="ECO:0000256" key="3">
    <source>
        <dbReference type="ARBA" id="ARBA00010617"/>
    </source>
</evidence>
<evidence type="ECO:0000256" key="6">
    <source>
        <dbReference type="ARBA" id="ARBA00022723"/>
    </source>
</evidence>
<name>A0A100IR88_ASPNG</name>
<evidence type="ECO:0000256" key="1">
    <source>
        <dbReference type="ARBA" id="ARBA00001971"/>
    </source>
</evidence>
<dbReference type="VEuPathDB" id="FungiDB:ASPNIDRAFT2_1148632"/>
<keyword evidence="9 12" id="KW-0408">Iron</keyword>
<dbReference type="VEuPathDB" id="FungiDB:ATCC64974_7430"/>
<accession>A0A100IR88</accession>
<dbReference type="OMA" id="DMMRCHE"/>
<dbReference type="FunFam" id="1.10.630.10:FF:000063">
    <property type="entry name" value="Cytochrome P450 monooxygenase"/>
    <property type="match status" value="1"/>
</dbReference>
<keyword evidence="4 12" id="KW-0349">Heme</keyword>
<dbReference type="PRINTS" id="PR00463">
    <property type="entry name" value="EP450I"/>
</dbReference>
<dbReference type="EMBL" id="BCMY01000018">
    <property type="protein sequence ID" value="GAQ45886.1"/>
    <property type="molecule type" value="Genomic_DNA"/>
</dbReference>
<dbReference type="InterPro" id="IPR050121">
    <property type="entry name" value="Cytochrome_P450_monoxygenase"/>
</dbReference>
<keyword evidence="8 13" id="KW-0560">Oxidoreductase</keyword>
<dbReference type="OrthoDB" id="1470350at2759"/>
<dbReference type="GO" id="GO:0016705">
    <property type="term" value="F:oxidoreductase activity, acting on paired donors, with incorporation or reduction of molecular oxygen"/>
    <property type="evidence" value="ECO:0007669"/>
    <property type="project" value="InterPro"/>
</dbReference>
<keyword evidence="7 14" id="KW-1133">Transmembrane helix</keyword>
<keyword evidence="11 14" id="KW-0472">Membrane</keyword>
<dbReference type="PANTHER" id="PTHR24305">
    <property type="entry name" value="CYTOCHROME P450"/>
    <property type="match status" value="1"/>
</dbReference>
<comment type="subcellular location">
    <subcellularLocation>
        <location evidence="2">Membrane</location>
    </subcellularLocation>
</comment>
<evidence type="ECO:0000256" key="5">
    <source>
        <dbReference type="ARBA" id="ARBA00022692"/>
    </source>
</evidence>
<organism evidence="15 16">
    <name type="scientific">Aspergillus niger</name>
    <dbReference type="NCBI Taxonomy" id="5061"/>
    <lineage>
        <taxon>Eukaryota</taxon>
        <taxon>Fungi</taxon>
        <taxon>Dikarya</taxon>
        <taxon>Ascomycota</taxon>
        <taxon>Pezizomycotina</taxon>
        <taxon>Eurotiomycetes</taxon>
        <taxon>Eurotiomycetidae</taxon>
        <taxon>Eurotiales</taxon>
        <taxon>Aspergillaceae</taxon>
        <taxon>Aspergillus</taxon>
        <taxon>Aspergillus subgen. Circumdati</taxon>
    </lineage>
</organism>
<feature type="transmembrane region" description="Helical" evidence="14">
    <location>
        <begin position="117"/>
        <end position="140"/>
    </location>
</feature>
<dbReference type="VEuPathDB" id="FungiDB:M747DRAFT_316129"/>
<dbReference type="Pfam" id="PF00067">
    <property type="entry name" value="p450"/>
    <property type="match status" value="1"/>
</dbReference>
<evidence type="ECO:0008006" key="17">
    <source>
        <dbReference type="Google" id="ProtNLM"/>
    </source>
</evidence>
<keyword evidence="5 14" id="KW-0812">Transmembrane</keyword>
<protein>
    <recommendedName>
        <fullName evidence="17">Cytochrome P450</fullName>
    </recommendedName>
</protein>
<dbReference type="Proteomes" id="UP000068243">
    <property type="component" value="Unassembled WGS sequence"/>
</dbReference>
<comment type="caution">
    <text evidence="15">The sequence shown here is derived from an EMBL/GenBank/DDBJ whole genome shotgun (WGS) entry which is preliminary data.</text>
</comment>
<dbReference type="CDD" id="cd11061">
    <property type="entry name" value="CYP67-like"/>
    <property type="match status" value="1"/>
</dbReference>
<evidence type="ECO:0000256" key="12">
    <source>
        <dbReference type="PIRSR" id="PIRSR602401-1"/>
    </source>
</evidence>
<evidence type="ECO:0000313" key="15">
    <source>
        <dbReference type="EMBL" id="GAQ45886.1"/>
    </source>
</evidence>
<evidence type="ECO:0000256" key="2">
    <source>
        <dbReference type="ARBA" id="ARBA00004370"/>
    </source>
</evidence>
<feature type="binding site" description="axial binding residue" evidence="12">
    <location>
        <position position="564"/>
    </location>
    <ligand>
        <name>heme</name>
        <dbReference type="ChEBI" id="CHEBI:30413"/>
    </ligand>
    <ligandPart>
        <name>Fe</name>
        <dbReference type="ChEBI" id="CHEBI:18248"/>
    </ligandPart>
</feature>
<comment type="similarity">
    <text evidence="3 13">Belongs to the cytochrome P450 family.</text>
</comment>
<sequence>MQLATRNVELIGVFAWMSQVDCGPTIGVISPLHELQSLLSPLREKEHVGCLSYDVRRDLVASLAATESHITWVSRFCSDCIFSQRSVLSSCCLSSCLKPLAEPGLTGTMVVTSTFQAYWQVGVFAIFGAAVASTFVYAVYHLFFHPLAHFPGPFWAKFTCLYSGYHAWKGDLHIDMQRCHEKYGDFVRYAPNQLLINTSIGLHDIYGFGRNTQKSKLYSAMVHRAPNTLTLIDKKAHGRKRRIISQGLSDAALRRYQPAILKHINELCGALVGSKPSEWSIPRNVAHYFNFLTFDIMSDVLFGEHYNMVTSEEHRYVVKAIEDSNVRTSVLAQAPILAFRRWDRKIFAESILARNKFIQFVNTLLQRRFKSAKSARQDVFTFLLDAKDPETQQSLSLAEIGAETTTLVVAGSDTSSTAFSSCLFYLSHNKDWYNRVATEIRNTFSSPDEITLGPRLSSCIYLRACIDESLRMSPPAGSALWREVGPGGATFDGHFIPAGCDVGTGIYAIHHNENYYPEGFSFRPERWILAGAEGDIEAVGTADRDSLAKAQGAFNPFSIGPRGCIGKGLALAELTLGIATMLWRYDFVLSEEKGVTLGAGRKGLGPGRERDNEYQLYDHITASKEGPMVCFRERV</sequence>
<dbReference type="PROSITE" id="PS00086">
    <property type="entry name" value="CYTOCHROME_P450"/>
    <property type="match status" value="1"/>
</dbReference>
<evidence type="ECO:0000313" key="16">
    <source>
        <dbReference type="Proteomes" id="UP000068243"/>
    </source>
</evidence>
<keyword evidence="6 12" id="KW-0479">Metal-binding</keyword>
<keyword evidence="10 13" id="KW-0503">Monooxygenase</keyword>
<dbReference type="Gene3D" id="1.10.630.10">
    <property type="entry name" value="Cytochrome P450"/>
    <property type="match status" value="1"/>
</dbReference>
<proteinExistence type="inferred from homology"/>
<dbReference type="GO" id="GO:0004497">
    <property type="term" value="F:monooxygenase activity"/>
    <property type="evidence" value="ECO:0007669"/>
    <property type="project" value="UniProtKB-KW"/>
</dbReference>
<evidence type="ECO:0000256" key="10">
    <source>
        <dbReference type="ARBA" id="ARBA00023033"/>
    </source>
</evidence>
<dbReference type="GO" id="GO:1902181">
    <property type="term" value="P:verruculogen biosynthetic process"/>
    <property type="evidence" value="ECO:0007669"/>
    <property type="project" value="UniProtKB-ARBA"/>
</dbReference>
<dbReference type="GO" id="GO:0020037">
    <property type="term" value="F:heme binding"/>
    <property type="evidence" value="ECO:0007669"/>
    <property type="project" value="InterPro"/>
</dbReference>
<dbReference type="AlphaFoldDB" id="A0A100IR88"/>